<dbReference type="AlphaFoldDB" id="A0A2M8P1R5"/>
<proteinExistence type="predicted"/>
<gene>
    <name evidence="2" type="ORF">CUN51_03940</name>
</gene>
<feature type="signal peptide" evidence="1">
    <location>
        <begin position="1"/>
        <end position="25"/>
    </location>
</feature>
<comment type="caution">
    <text evidence="2">The sequence shown here is derived from an EMBL/GenBank/DDBJ whole genome shotgun (WGS) entry which is preliminary data.</text>
</comment>
<sequence>MRRLCSLIVLAGICLSALSSPIAHAAPDSSRYDVFLRGQTLIFTDVRTALSTPVTINGDRHTLIGNGVLFRAADTRDALVALPNGDIALHPYIPRPNDQTVTHWVASANSKWLAWAFTMRTERGTISDLFIVEGLIGENRMALHTTSTRGLGILPLAVSDDGAYIFYTRRTDLFEDLPPILDLPVESVLRLHVESGKALALPDSPACPCLMAFSPDGRRALRLAATSDGITINLIELNGLIEQTIGALRGYERPHYPVFAADGKKALFRLSRSSGRTRSALALADFTAREARLLTETPPEPLRPLMITARGDTALLLSLSAPGTFKMTLADGAIARVSADSYLGTLP</sequence>
<dbReference type="InterPro" id="IPR011044">
    <property type="entry name" value="Quino_amine_DH_bsu"/>
</dbReference>
<dbReference type="SUPFAM" id="SSF50969">
    <property type="entry name" value="YVTN repeat-like/Quinoprotein amine dehydrogenase"/>
    <property type="match status" value="1"/>
</dbReference>
<dbReference type="Gene3D" id="2.120.10.30">
    <property type="entry name" value="TolB, C-terminal domain"/>
    <property type="match status" value="1"/>
</dbReference>
<evidence type="ECO:0000313" key="3">
    <source>
        <dbReference type="Proteomes" id="UP000228921"/>
    </source>
</evidence>
<protein>
    <recommendedName>
        <fullName evidence="4">Lipoprotein LpqB beta-propeller domain-containing protein</fullName>
    </recommendedName>
</protein>
<dbReference type="InterPro" id="IPR011042">
    <property type="entry name" value="6-blade_b-propeller_TolB-like"/>
</dbReference>
<reference evidence="2 3" key="1">
    <citation type="submission" date="2017-11" db="EMBL/GenBank/DDBJ databases">
        <title>Evolution of Phototrophy in the Chloroflexi Phylum Driven by Horizontal Gene Transfer.</title>
        <authorList>
            <person name="Ward L.M."/>
            <person name="Hemp J."/>
            <person name="Shih P.M."/>
            <person name="Mcglynn S.E."/>
            <person name="Fischer W."/>
        </authorList>
    </citation>
    <scope>NUCLEOTIDE SEQUENCE [LARGE SCALE GENOMIC DNA]</scope>
    <source>
        <strain evidence="2">CP2_2F</strain>
    </source>
</reference>
<evidence type="ECO:0000256" key="1">
    <source>
        <dbReference type="SAM" id="SignalP"/>
    </source>
</evidence>
<feature type="chain" id="PRO_5014708592" description="Lipoprotein LpqB beta-propeller domain-containing protein" evidence="1">
    <location>
        <begin position="26"/>
        <end position="347"/>
    </location>
</feature>
<dbReference type="Proteomes" id="UP000228921">
    <property type="component" value="Unassembled WGS sequence"/>
</dbReference>
<name>A0A2M8P1R5_9CHLR</name>
<accession>A0A2M8P1R5</accession>
<organism evidence="2 3">
    <name type="scientific">Candidatus Thermofonsia Clade 1 bacterium</name>
    <dbReference type="NCBI Taxonomy" id="2364210"/>
    <lineage>
        <taxon>Bacteria</taxon>
        <taxon>Bacillati</taxon>
        <taxon>Chloroflexota</taxon>
        <taxon>Candidatus Thermofontia</taxon>
        <taxon>Candidatus Thermofonsia Clade 1</taxon>
    </lineage>
</organism>
<keyword evidence="1" id="KW-0732">Signal</keyword>
<evidence type="ECO:0008006" key="4">
    <source>
        <dbReference type="Google" id="ProtNLM"/>
    </source>
</evidence>
<dbReference type="EMBL" id="PGTK01000003">
    <property type="protein sequence ID" value="PJF31489.1"/>
    <property type="molecule type" value="Genomic_DNA"/>
</dbReference>
<evidence type="ECO:0000313" key="2">
    <source>
        <dbReference type="EMBL" id="PJF31489.1"/>
    </source>
</evidence>